<dbReference type="KEGG" id="bsto:C0V70_09465"/>
<evidence type="ECO:0000256" key="5">
    <source>
        <dbReference type="ARBA" id="ARBA00022915"/>
    </source>
</evidence>
<dbReference type="PANTHER" id="PTHR43300">
    <property type="entry name" value="ACETYLTRANSFERASE"/>
    <property type="match status" value="1"/>
</dbReference>
<dbReference type="GO" id="GO:0016746">
    <property type="term" value="F:acyltransferase activity"/>
    <property type="evidence" value="ECO:0007669"/>
    <property type="project" value="UniProtKB-KW"/>
</dbReference>
<dbReference type="PANTHER" id="PTHR43300:SF10">
    <property type="entry name" value="2,3,4,5-TETRAHYDROPYRIDINE-2,6-DICARBOXYLATE N-ACETYLTRANSFERASE"/>
    <property type="match status" value="1"/>
</dbReference>
<sequence length="250" mass="26998">MVTTTIWEKNLNDLESGRVRAANFIDGKWVANTEVKAQILEAFKAGVLKEENGFVDKHNLMPQSFRLEQGIRVVPGGTSVRRGAYIAKGVIIMPPSYINVGAFVDEGTMVDSHVLVGSCAQIGKKVHLSTAVQIGGVLEPIGANPVVIEDEAFIGAGAVIVEGIIVKRRAVIAPGVILSKGIPVYDIVNNRMLEKGEPIPENAIVVPGNRPVKSDNEYATKLGLTLQCAIIVKYRDEKSEASLVLEDFLR</sequence>
<evidence type="ECO:0000256" key="7">
    <source>
        <dbReference type="ARBA" id="ARBA00023315"/>
    </source>
</evidence>
<keyword evidence="4" id="KW-0677">Repeat</keyword>
<dbReference type="Proteomes" id="UP000235584">
    <property type="component" value="Chromosome"/>
</dbReference>
<dbReference type="GO" id="GO:0009085">
    <property type="term" value="P:lysine biosynthetic process"/>
    <property type="evidence" value="ECO:0007669"/>
    <property type="project" value="UniProtKB-KW"/>
</dbReference>
<dbReference type="InterPro" id="IPR001451">
    <property type="entry name" value="Hexapep"/>
</dbReference>
<proteinExistence type="inferred from homology"/>
<keyword evidence="3 8" id="KW-0808">Transferase</keyword>
<keyword evidence="6" id="KW-0457">Lysine biosynthesis</keyword>
<keyword evidence="5" id="KW-0220">Diaminopimelate biosynthesis</keyword>
<evidence type="ECO:0000256" key="3">
    <source>
        <dbReference type="ARBA" id="ARBA00022679"/>
    </source>
</evidence>
<dbReference type="InterPro" id="IPR011004">
    <property type="entry name" value="Trimer_LpxA-like_sf"/>
</dbReference>
<dbReference type="SUPFAM" id="SSF51161">
    <property type="entry name" value="Trimeric LpxA-like enzymes"/>
    <property type="match status" value="1"/>
</dbReference>
<evidence type="ECO:0000256" key="1">
    <source>
        <dbReference type="ARBA" id="ARBA00007274"/>
    </source>
</evidence>
<dbReference type="NCBIfam" id="NF008808">
    <property type="entry name" value="PRK11830.1"/>
    <property type="match status" value="1"/>
</dbReference>
<dbReference type="PROSITE" id="PS00101">
    <property type="entry name" value="HEXAPEP_TRANSFERASES"/>
    <property type="match status" value="1"/>
</dbReference>
<keyword evidence="9" id="KW-1185">Reference proteome</keyword>
<dbReference type="InterPro" id="IPR050179">
    <property type="entry name" value="Trans_hexapeptide_repeat"/>
</dbReference>
<evidence type="ECO:0000313" key="8">
    <source>
        <dbReference type="EMBL" id="AUN98328.1"/>
    </source>
</evidence>
<dbReference type="AlphaFoldDB" id="A0A2K9NS54"/>
<evidence type="ECO:0000256" key="4">
    <source>
        <dbReference type="ARBA" id="ARBA00022737"/>
    </source>
</evidence>
<organism evidence="8 9">
    <name type="scientific">Bacteriovorax stolpii</name>
    <name type="common">Bdellovibrio stolpii</name>
    <dbReference type="NCBI Taxonomy" id="960"/>
    <lineage>
        <taxon>Bacteria</taxon>
        <taxon>Pseudomonadati</taxon>
        <taxon>Bdellovibrionota</taxon>
        <taxon>Bacteriovoracia</taxon>
        <taxon>Bacteriovoracales</taxon>
        <taxon>Bacteriovoracaceae</taxon>
        <taxon>Bacteriovorax</taxon>
    </lineage>
</organism>
<evidence type="ECO:0000313" key="9">
    <source>
        <dbReference type="Proteomes" id="UP000235584"/>
    </source>
</evidence>
<dbReference type="Gene3D" id="2.160.10.10">
    <property type="entry name" value="Hexapeptide repeat proteins"/>
    <property type="match status" value="1"/>
</dbReference>
<evidence type="ECO:0000256" key="2">
    <source>
        <dbReference type="ARBA" id="ARBA00022605"/>
    </source>
</evidence>
<keyword evidence="2" id="KW-0028">Amino-acid biosynthesis</keyword>
<dbReference type="CDD" id="cd03350">
    <property type="entry name" value="LbH_THP_succinylT"/>
    <property type="match status" value="1"/>
</dbReference>
<keyword evidence="7" id="KW-0012">Acyltransferase</keyword>
<name>A0A2K9NS54_BACTC</name>
<gene>
    <name evidence="8" type="ORF">C0V70_09465</name>
</gene>
<protein>
    <submittedName>
        <fullName evidence="8">2,3,4,5-tetrahydropyridine-2,6-dicarboxylate N-succinyltransferase</fullName>
    </submittedName>
</protein>
<comment type="similarity">
    <text evidence="1">Belongs to the transferase hexapeptide repeat family.</text>
</comment>
<evidence type="ECO:0000256" key="6">
    <source>
        <dbReference type="ARBA" id="ARBA00023154"/>
    </source>
</evidence>
<reference evidence="8 9" key="1">
    <citation type="submission" date="2018-01" db="EMBL/GenBank/DDBJ databases">
        <title>Complete genome sequence of Bacteriovorax stolpii DSM12778.</title>
        <authorList>
            <person name="Tang B."/>
            <person name="Chang J."/>
        </authorList>
    </citation>
    <scope>NUCLEOTIDE SEQUENCE [LARGE SCALE GENOMIC DNA]</scope>
    <source>
        <strain evidence="8 9">DSM 12778</strain>
    </source>
</reference>
<dbReference type="OrthoDB" id="5289940at2"/>
<dbReference type="RefSeq" id="WP_102243619.1">
    <property type="nucleotide sequence ID" value="NZ_CP025704.1"/>
</dbReference>
<dbReference type="InterPro" id="IPR018357">
    <property type="entry name" value="Hexapep_transf_CS"/>
</dbReference>
<accession>A0A2K9NS54</accession>
<dbReference type="Pfam" id="PF14602">
    <property type="entry name" value="Hexapep_2"/>
    <property type="match status" value="1"/>
</dbReference>
<dbReference type="EMBL" id="CP025704">
    <property type="protein sequence ID" value="AUN98328.1"/>
    <property type="molecule type" value="Genomic_DNA"/>
</dbReference>
<dbReference type="GO" id="GO:0019877">
    <property type="term" value="P:diaminopimelate biosynthetic process"/>
    <property type="evidence" value="ECO:0007669"/>
    <property type="project" value="UniProtKB-KW"/>
</dbReference>